<keyword evidence="2" id="KW-1185">Reference proteome</keyword>
<dbReference type="HOGENOM" id="CLU_2688115_0_0_1"/>
<dbReference type="InParanoid" id="W4K6F6"/>
<proteinExistence type="predicted"/>
<dbReference type="GeneID" id="20676120"/>
<dbReference type="AlphaFoldDB" id="W4K6F6"/>
<accession>W4K6F6</accession>
<dbReference type="Proteomes" id="UP000030671">
    <property type="component" value="Unassembled WGS sequence"/>
</dbReference>
<organism evidence="1 2">
    <name type="scientific">Heterobasidion irregulare (strain TC 32-1)</name>
    <dbReference type="NCBI Taxonomy" id="747525"/>
    <lineage>
        <taxon>Eukaryota</taxon>
        <taxon>Fungi</taxon>
        <taxon>Dikarya</taxon>
        <taxon>Basidiomycota</taxon>
        <taxon>Agaricomycotina</taxon>
        <taxon>Agaricomycetes</taxon>
        <taxon>Russulales</taxon>
        <taxon>Bondarzewiaceae</taxon>
        <taxon>Heterobasidion</taxon>
        <taxon>Heterobasidion annosum species complex</taxon>
    </lineage>
</organism>
<evidence type="ECO:0000313" key="1">
    <source>
        <dbReference type="EMBL" id="ETW81319.1"/>
    </source>
</evidence>
<dbReference type="RefSeq" id="XP_009545988.1">
    <property type="nucleotide sequence ID" value="XM_009547693.1"/>
</dbReference>
<dbReference type="EMBL" id="KI925458">
    <property type="protein sequence ID" value="ETW81319.1"/>
    <property type="molecule type" value="Genomic_DNA"/>
</dbReference>
<name>W4K6F6_HETIT</name>
<evidence type="ECO:0000313" key="2">
    <source>
        <dbReference type="Proteomes" id="UP000030671"/>
    </source>
</evidence>
<gene>
    <name evidence="1" type="ORF">HETIRDRAFT_451141</name>
</gene>
<protein>
    <submittedName>
        <fullName evidence="1">Uncharacterized protein</fullName>
    </submittedName>
</protein>
<sequence>MGHNCHGSTTRDGCVIADSYIKLDTGSQAAFQNTFNESVGVWISCLFMRASMQGAAAKDVGSGAVDVVVVWNAR</sequence>
<reference evidence="1 2" key="1">
    <citation type="journal article" date="2012" name="New Phytol.">
        <title>Insight into trade-off between wood decay and parasitism from the genome of a fungal forest pathogen.</title>
        <authorList>
            <person name="Olson A."/>
            <person name="Aerts A."/>
            <person name="Asiegbu F."/>
            <person name="Belbahri L."/>
            <person name="Bouzid O."/>
            <person name="Broberg A."/>
            <person name="Canback B."/>
            <person name="Coutinho P.M."/>
            <person name="Cullen D."/>
            <person name="Dalman K."/>
            <person name="Deflorio G."/>
            <person name="van Diepen L.T."/>
            <person name="Dunand C."/>
            <person name="Duplessis S."/>
            <person name="Durling M."/>
            <person name="Gonthier P."/>
            <person name="Grimwood J."/>
            <person name="Fossdal C.G."/>
            <person name="Hansson D."/>
            <person name="Henrissat B."/>
            <person name="Hietala A."/>
            <person name="Himmelstrand K."/>
            <person name="Hoffmeister D."/>
            <person name="Hogberg N."/>
            <person name="James T.Y."/>
            <person name="Karlsson M."/>
            <person name="Kohler A."/>
            <person name="Kues U."/>
            <person name="Lee Y.H."/>
            <person name="Lin Y.C."/>
            <person name="Lind M."/>
            <person name="Lindquist E."/>
            <person name="Lombard V."/>
            <person name="Lucas S."/>
            <person name="Lunden K."/>
            <person name="Morin E."/>
            <person name="Murat C."/>
            <person name="Park J."/>
            <person name="Raffaello T."/>
            <person name="Rouze P."/>
            <person name="Salamov A."/>
            <person name="Schmutz J."/>
            <person name="Solheim H."/>
            <person name="Stahlberg J."/>
            <person name="Velez H."/>
            <person name="de Vries R.P."/>
            <person name="Wiebenga A."/>
            <person name="Woodward S."/>
            <person name="Yakovlev I."/>
            <person name="Garbelotto M."/>
            <person name="Martin F."/>
            <person name="Grigoriev I.V."/>
            <person name="Stenlid J."/>
        </authorList>
    </citation>
    <scope>NUCLEOTIDE SEQUENCE [LARGE SCALE GENOMIC DNA]</scope>
    <source>
        <strain evidence="1 2">TC 32-1</strain>
    </source>
</reference>
<dbReference type="KEGG" id="hir:HETIRDRAFT_451141"/>